<keyword evidence="4" id="KW-1185">Reference proteome</keyword>
<reference evidence="3" key="1">
    <citation type="journal article" date="2023" name="DNA Res.">
        <title>Chromosome-level genome assembly of Phrynocephalus forsythii using third-generation DNA sequencing and Hi-C analysis.</title>
        <authorList>
            <person name="Qi Y."/>
            <person name="Zhao W."/>
            <person name="Zhao Y."/>
            <person name="Niu C."/>
            <person name="Cao S."/>
            <person name="Zhang Y."/>
        </authorList>
    </citation>
    <scope>NUCLEOTIDE SEQUENCE</scope>
    <source>
        <tissue evidence="3">Muscle</tissue>
    </source>
</reference>
<protein>
    <recommendedName>
        <fullName evidence="2">Vanin C-terminal domain-containing protein</fullName>
    </recommendedName>
</protein>
<feature type="domain" description="Vanin C-terminal" evidence="2">
    <location>
        <begin position="3"/>
        <end position="115"/>
    </location>
</feature>
<dbReference type="OrthoDB" id="10250282at2759"/>
<dbReference type="GO" id="GO:0015939">
    <property type="term" value="P:pantothenate metabolic process"/>
    <property type="evidence" value="ECO:0007669"/>
    <property type="project" value="TreeGrafter"/>
</dbReference>
<dbReference type="Proteomes" id="UP001142489">
    <property type="component" value="Unassembled WGS sequence"/>
</dbReference>
<dbReference type="GO" id="GO:0017159">
    <property type="term" value="F:pantetheine hydrolase activity"/>
    <property type="evidence" value="ECO:0007669"/>
    <property type="project" value="TreeGrafter"/>
</dbReference>
<dbReference type="PANTHER" id="PTHR10609">
    <property type="entry name" value="BIOTINIDASE-RELATED"/>
    <property type="match status" value="1"/>
</dbReference>
<sequence>MTEQQEDERYVLGAFDGLHVVEGEYYCQVCTLLKCASTDLQTCGQAATTAHTQFDSFALSGTFSTNYVFPEVLLSGVQLAPGEFQVLNDGRLISVKRTSQPVLTITLFGRWFESDPPRPYTHSRIH</sequence>
<keyword evidence="1" id="KW-0378">Hydrolase</keyword>
<gene>
    <name evidence="3" type="ORF">JRQ81_007999</name>
</gene>
<evidence type="ECO:0000313" key="4">
    <source>
        <dbReference type="Proteomes" id="UP001142489"/>
    </source>
</evidence>
<dbReference type="AlphaFoldDB" id="A0A9Q0Y4Q2"/>
<dbReference type="InterPro" id="IPR040154">
    <property type="entry name" value="Biotinidase/VNN"/>
</dbReference>
<name>A0A9Q0Y4Q2_9SAUR</name>
<proteinExistence type="predicted"/>
<evidence type="ECO:0000259" key="2">
    <source>
        <dbReference type="Pfam" id="PF19018"/>
    </source>
</evidence>
<organism evidence="3 4">
    <name type="scientific">Phrynocephalus forsythii</name>
    <dbReference type="NCBI Taxonomy" id="171643"/>
    <lineage>
        <taxon>Eukaryota</taxon>
        <taxon>Metazoa</taxon>
        <taxon>Chordata</taxon>
        <taxon>Craniata</taxon>
        <taxon>Vertebrata</taxon>
        <taxon>Euteleostomi</taxon>
        <taxon>Lepidosauria</taxon>
        <taxon>Squamata</taxon>
        <taxon>Bifurcata</taxon>
        <taxon>Unidentata</taxon>
        <taxon>Episquamata</taxon>
        <taxon>Toxicofera</taxon>
        <taxon>Iguania</taxon>
        <taxon>Acrodonta</taxon>
        <taxon>Agamidae</taxon>
        <taxon>Agaminae</taxon>
        <taxon>Phrynocephalus</taxon>
    </lineage>
</organism>
<comment type="caution">
    <text evidence="3">The sequence shown here is derived from an EMBL/GenBank/DDBJ whole genome shotgun (WGS) entry which is preliminary data.</text>
</comment>
<evidence type="ECO:0000313" key="3">
    <source>
        <dbReference type="EMBL" id="KAJ7341943.1"/>
    </source>
</evidence>
<evidence type="ECO:0000256" key="1">
    <source>
        <dbReference type="ARBA" id="ARBA00022801"/>
    </source>
</evidence>
<dbReference type="EMBL" id="JAPFRF010000002">
    <property type="protein sequence ID" value="KAJ7341943.1"/>
    <property type="molecule type" value="Genomic_DNA"/>
</dbReference>
<dbReference type="PANTHER" id="PTHR10609:SF27">
    <property type="entry name" value="CN HYDROLASE DOMAIN-CONTAINING PROTEIN-RELATED"/>
    <property type="match status" value="1"/>
</dbReference>
<accession>A0A9Q0Y4Q2</accession>
<dbReference type="Pfam" id="PF19018">
    <property type="entry name" value="Vanin_C"/>
    <property type="match status" value="1"/>
</dbReference>
<dbReference type="InterPro" id="IPR043957">
    <property type="entry name" value="Vanin_C"/>
</dbReference>